<reference evidence="2" key="1">
    <citation type="journal article" date="2014" name="Int. J. Syst. Evol. Microbiol.">
        <title>Complete genome of a new Firmicutes species belonging to the dominant human colonic microbiota ('Ruminococcus bicirculans') reveals two chromosomes and a selective capacity to utilize plant glucans.</title>
        <authorList>
            <consortium name="NISC Comparative Sequencing Program"/>
            <person name="Wegmann U."/>
            <person name="Louis P."/>
            <person name="Goesmann A."/>
            <person name="Henrissat B."/>
            <person name="Duncan S.H."/>
            <person name="Flint H.J."/>
        </authorList>
    </citation>
    <scope>NUCLEOTIDE SEQUENCE</scope>
    <source>
        <strain evidence="2">JCM 17590</strain>
    </source>
</reference>
<proteinExistence type="predicted"/>
<comment type="caution">
    <text evidence="2">The sequence shown here is derived from an EMBL/GenBank/DDBJ whole genome shotgun (WGS) entry which is preliminary data.</text>
</comment>
<name>A0ABP7ZMX1_9MICO</name>
<dbReference type="SUPFAM" id="SSF160904">
    <property type="entry name" value="Jann2411-like"/>
    <property type="match status" value="1"/>
</dbReference>
<dbReference type="InterPro" id="IPR021005">
    <property type="entry name" value="Znf_CGNR"/>
</dbReference>
<evidence type="ECO:0000313" key="2">
    <source>
        <dbReference type="EMBL" id="GAA4165213.1"/>
    </source>
</evidence>
<keyword evidence="3" id="KW-1185">Reference proteome</keyword>
<reference evidence="2" key="2">
    <citation type="submission" date="2023-12" db="EMBL/GenBank/DDBJ databases">
        <authorList>
            <person name="Sun Q."/>
            <person name="Inoue M."/>
        </authorList>
    </citation>
    <scope>NUCLEOTIDE SEQUENCE</scope>
    <source>
        <strain evidence="2">JCM 17590</strain>
    </source>
</reference>
<dbReference type="Pfam" id="PF11706">
    <property type="entry name" value="zf-CGNR"/>
    <property type="match status" value="1"/>
</dbReference>
<dbReference type="PANTHER" id="PTHR35525">
    <property type="entry name" value="BLL6575 PROTEIN"/>
    <property type="match status" value="1"/>
</dbReference>
<dbReference type="Gene3D" id="1.10.3300.10">
    <property type="entry name" value="Jann2411-like domain"/>
    <property type="match status" value="1"/>
</dbReference>
<feature type="domain" description="Zinc finger CGNR" evidence="1">
    <location>
        <begin position="147"/>
        <end position="186"/>
    </location>
</feature>
<dbReference type="RefSeq" id="WP_344792508.1">
    <property type="nucleotide sequence ID" value="NZ_BAABBV010000002.1"/>
</dbReference>
<sequence length="197" mass="20582">MTTFRSGNGAAWLDLLSTREGRYRTADRHRDRISSAAALGEWLAANGLAPARAVGAADVERFAQVREALHRVAVAVVGGAGARAGVAAVGAGDVRVIGDALAADSGLRVARGADGLLVRRPATAQEALARLTRAAVEDLTGPRRAQLRACGDDTCAGIFFDPTGRRRWCTDQSCGNRLRVRAHRARVTDGEGVGGSV</sequence>
<evidence type="ECO:0000259" key="1">
    <source>
        <dbReference type="Pfam" id="PF11706"/>
    </source>
</evidence>
<dbReference type="Proteomes" id="UP001415169">
    <property type="component" value="Unassembled WGS sequence"/>
</dbReference>
<evidence type="ECO:0000313" key="3">
    <source>
        <dbReference type="Proteomes" id="UP001415169"/>
    </source>
</evidence>
<protein>
    <submittedName>
        <fullName evidence="2">CGNR zinc finger domain-containing protein</fullName>
    </submittedName>
</protein>
<dbReference type="InterPro" id="IPR010852">
    <property type="entry name" value="ABATE"/>
</dbReference>
<dbReference type="Pfam" id="PF07336">
    <property type="entry name" value="ABATE"/>
    <property type="match status" value="1"/>
</dbReference>
<gene>
    <name evidence="2" type="ORF">GCM10022286_28040</name>
</gene>
<dbReference type="PANTHER" id="PTHR35525:SF3">
    <property type="entry name" value="BLL6575 PROTEIN"/>
    <property type="match status" value="1"/>
</dbReference>
<accession>A0ABP7ZMX1</accession>
<dbReference type="InterPro" id="IPR023286">
    <property type="entry name" value="ABATE_dom_sf"/>
</dbReference>
<organism evidence="2 3">
    <name type="scientific">Gryllotalpicola daejeonensis</name>
    <dbReference type="NCBI Taxonomy" id="993087"/>
    <lineage>
        <taxon>Bacteria</taxon>
        <taxon>Bacillati</taxon>
        <taxon>Actinomycetota</taxon>
        <taxon>Actinomycetes</taxon>
        <taxon>Micrococcales</taxon>
        <taxon>Microbacteriaceae</taxon>
        <taxon>Gryllotalpicola</taxon>
    </lineage>
</organism>
<dbReference type="EMBL" id="BAABBV010000002">
    <property type="protein sequence ID" value="GAA4165213.1"/>
    <property type="molecule type" value="Genomic_DNA"/>
</dbReference>